<keyword evidence="5" id="KW-0560">Oxidoreductase</keyword>
<dbReference type="GO" id="GO:0004318">
    <property type="term" value="F:enoyl-[acyl-carrier-protein] reductase (NADH) activity"/>
    <property type="evidence" value="ECO:0007669"/>
    <property type="project" value="InterPro"/>
</dbReference>
<dbReference type="Gene3D" id="1.10.8.400">
    <property type="entry name" value="Enoyl acyl carrier protein reductase"/>
    <property type="match status" value="1"/>
</dbReference>
<keyword evidence="9" id="KW-1185">Reference proteome</keyword>
<reference evidence="8" key="1">
    <citation type="submission" date="2023-03" db="EMBL/GenBank/DDBJ databases">
        <authorList>
            <person name="Steffen K."/>
            <person name="Cardenas P."/>
        </authorList>
    </citation>
    <scope>NUCLEOTIDE SEQUENCE</scope>
</reference>
<dbReference type="Gene3D" id="3.40.50.720">
    <property type="entry name" value="NAD(P)-binding Rossmann-like Domain"/>
    <property type="match status" value="1"/>
</dbReference>
<comment type="pathway">
    <text evidence="1">Lipid metabolism.</text>
</comment>
<name>A0AA35QY66_GEOBA</name>
<dbReference type="InterPro" id="IPR036291">
    <property type="entry name" value="NAD(P)-bd_dom_sf"/>
</dbReference>
<dbReference type="CDD" id="cd05372">
    <property type="entry name" value="ENR_SDR"/>
    <property type="match status" value="1"/>
</dbReference>
<sequence>LERKDRHRVRHANHRSIAWAIAHILHQAGAELAVAYQNERVRGGVEKLVADWGGDTQTIECDVSDDANVEAAIQQVGDRFGKIDLVVHSIAFADREDLGGAYIKTGREGFRTALDVSAYSLIPIARYASDYMTEGGSILAMTFQAAERVFPGYNVMGTAKAALENAVKQLASDLGEQNVRVNAISAGPLDTLSSRVISKYRDMKRVHAERSPMKRNITSERSPRRRCSCAATCPSGVTGEIVHVDTGYNIMGI</sequence>
<dbReference type="SUPFAM" id="SSF51735">
    <property type="entry name" value="NAD(P)-binding Rossmann-fold domains"/>
    <property type="match status" value="1"/>
</dbReference>
<accession>A0AA35QY66</accession>
<dbReference type="Proteomes" id="UP001174909">
    <property type="component" value="Unassembled WGS sequence"/>
</dbReference>
<keyword evidence="4" id="KW-0276">Fatty acid metabolism</keyword>
<keyword evidence="7" id="KW-0275">Fatty acid biosynthesis</keyword>
<proteinExistence type="inferred from homology"/>
<evidence type="ECO:0000256" key="2">
    <source>
        <dbReference type="ARBA" id="ARBA00009233"/>
    </source>
</evidence>
<evidence type="ECO:0000256" key="1">
    <source>
        <dbReference type="ARBA" id="ARBA00005189"/>
    </source>
</evidence>
<gene>
    <name evidence="8" type="ORF">GBAR_LOCUS1973</name>
</gene>
<dbReference type="GO" id="GO:0006633">
    <property type="term" value="P:fatty acid biosynthetic process"/>
    <property type="evidence" value="ECO:0007669"/>
    <property type="project" value="UniProtKB-KW"/>
</dbReference>
<dbReference type="InterPro" id="IPR002347">
    <property type="entry name" value="SDR_fam"/>
</dbReference>
<dbReference type="AlphaFoldDB" id="A0AA35QY66"/>
<dbReference type="PIRSF" id="PIRSF000094">
    <property type="entry name" value="Enoyl-ACP_rdct"/>
    <property type="match status" value="1"/>
</dbReference>
<dbReference type="InterPro" id="IPR014358">
    <property type="entry name" value="Enoyl-ACP_Rdtase_NADH"/>
</dbReference>
<protein>
    <submittedName>
        <fullName evidence="8">Enoyl-[acyl-carrier-protein] reductase [NADH] FabI</fullName>
    </submittedName>
</protein>
<evidence type="ECO:0000256" key="4">
    <source>
        <dbReference type="ARBA" id="ARBA00022832"/>
    </source>
</evidence>
<dbReference type="Pfam" id="PF13561">
    <property type="entry name" value="adh_short_C2"/>
    <property type="match status" value="1"/>
</dbReference>
<dbReference type="EMBL" id="CASHTH010000281">
    <property type="protein sequence ID" value="CAI7996830.1"/>
    <property type="molecule type" value="Genomic_DNA"/>
</dbReference>
<evidence type="ECO:0000313" key="9">
    <source>
        <dbReference type="Proteomes" id="UP001174909"/>
    </source>
</evidence>
<comment type="similarity">
    <text evidence="2">Belongs to the short-chain dehydrogenases/reductases (SDR) family. FabI subfamily.</text>
</comment>
<keyword evidence="6" id="KW-0443">Lipid metabolism</keyword>
<dbReference type="PANTHER" id="PTHR43159:SF2">
    <property type="entry name" value="ENOYL-[ACYL-CARRIER-PROTEIN] REDUCTASE [NADH], CHLOROPLASTIC"/>
    <property type="match status" value="1"/>
</dbReference>
<dbReference type="PANTHER" id="PTHR43159">
    <property type="entry name" value="ENOYL-[ACYL-CARRIER-PROTEIN] REDUCTASE"/>
    <property type="match status" value="1"/>
</dbReference>
<dbReference type="PRINTS" id="PR00081">
    <property type="entry name" value="GDHRDH"/>
</dbReference>
<keyword evidence="3" id="KW-0444">Lipid biosynthesis</keyword>
<evidence type="ECO:0000256" key="7">
    <source>
        <dbReference type="ARBA" id="ARBA00023160"/>
    </source>
</evidence>
<evidence type="ECO:0000313" key="8">
    <source>
        <dbReference type="EMBL" id="CAI7996830.1"/>
    </source>
</evidence>
<evidence type="ECO:0000256" key="3">
    <source>
        <dbReference type="ARBA" id="ARBA00022516"/>
    </source>
</evidence>
<evidence type="ECO:0000256" key="6">
    <source>
        <dbReference type="ARBA" id="ARBA00023098"/>
    </source>
</evidence>
<evidence type="ECO:0000256" key="5">
    <source>
        <dbReference type="ARBA" id="ARBA00023002"/>
    </source>
</evidence>
<organism evidence="8 9">
    <name type="scientific">Geodia barretti</name>
    <name type="common">Barrett's horny sponge</name>
    <dbReference type="NCBI Taxonomy" id="519541"/>
    <lineage>
        <taxon>Eukaryota</taxon>
        <taxon>Metazoa</taxon>
        <taxon>Porifera</taxon>
        <taxon>Demospongiae</taxon>
        <taxon>Heteroscleromorpha</taxon>
        <taxon>Tetractinellida</taxon>
        <taxon>Astrophorina</taxon>
        <taxon>Geodiidae</taxon>
        <taxon>Geodia</taxon>
    </lineage>
</organism>
<comment type="caution">
    <text evidence="8">The sequence shown here is derived from an EMBL/GenBank/DDBJ whole genome shotgun (WGS) entry which is preliminary data.</text>
</comment>
<feature type="non-terminal residue" evidence="8">
    <location>
        <position position="1"/>
    </location>
</feature>